<evidence type="ECO:0000256" key="1">
    <source>
        <dbReference type="SAM" id="MobiDB-lite"/>
    </source>
</evidence>
<dbReference type="EMBL" id="ABLK01000032">
    <property type="protein sequence ID" value="EDT42657.1"/>
    <property type="molecule type" value="Genomic_DNA"/>
</dbReference>
<reference evidence="2 3" key="1">
    <citation type="submission" date="2008-03" db="EMBL/GenBank/DDBJ databases">
        <title>Sequencing of the draft genome and assembly of Burkholderia ambifaria MEX-5.</title>
        <authorList>
            <consortium name="US DOE Joint Genome Institute (JGI-PGF)"/>
            <person name="Copeland A."/>
            <person name="Lucas S."/>
            <person name="Lapidus A."/>
            <person name="Glavina del Rio T."/>
            <person name="Dalin E."/>
            <person name="Tice H."/>
            <person name="Bruce D."/>
            <person name="Goodwin L."/>
            <person name="Pitluck S."/>
            <person name="Larimer F."/>
            <person name="Land M.L."/>
            <person name="Hauser L."/>
            <person name="Tiedje J."/>
            <person name="Richardson P."/>
        </authorList>
    </citation>
    <scope>NUCLEOTIDE SEQUENCE [LARGE SCALE GENOMIC DNA]</scope>
    <source>
        <strain evidence="2 3">MEX-5</strain>
    </source>
</reference>
<evidence type="ECO:0000313" key="3">
    <source>
        <dbReference type="Proteomes" id="UP000004814"/>
    </source>
</evidence>
<sequence>MPSPPAAPGTIDTPASFGSTGRSPDRLPIVTVKRFSASYSYQ</sequence>
<feature type="region of interest" description="Disordered" evidence="1">
    <location>
        <begin position="1"/>
        <end position="26"/>
    </location>
</feature>
<gene>
    <name evidence="2" type="ORF">BamMEX5DRAFT_1540</name>
</gene>
<comment type="caution">
    <text evidence="2">The sequence shown here is derived from an EMBL/GenBank/DDBJ whole genome shotgun (WGS) entry which is preliminary data.</text>
</comment>
<protein>
    <submittedName>
        <fullName evidence="2">Uncharacterized protein</fullName>
    </submittedName>
</protein>
<organism evidence="2 3">
    <name type="scientific">Burkholderia ambifaria MEX-5</name>
    <dbReference type="NCBI Taxonomy" id="396597"/>
    <lineage>
        <taxon>Bacteria</taxon>
        <taxon>Pseudomonadati</taxon>
        <taxon>Pseudomonadota</taxon>
        <taxon>Betaproteobacteria</taxon>
        <taxon>Burkholderiales</taxon>
        <taxon>Burkholderiaceae</taxon>
        <taxon>Burkholderia</taxon>
        <taxon>Burkholderia cepacia complex</taxon>
    </lineage>
</organism>
<dbReference type="Proteomes" id="UP000004814">
    <property type="component" value="Unassembled WGS sequence"/>
</dbReference>
<evidence type="ECO:0000313" key="2">
    <source>
        <dbReference type="EMBL" id="EDT42657.1"/>
    </source>
</evidence>
<accession>B1T174</accession>
<proteinExistence type="predicted"/>
<dbReference type="AlphaFoldDB" id="B1T174"/>
<name>B1T174_9BURK</name>